<evidence type="ECO:0000256" key="1">
    <source>
        <dbReference type="ARBA" id="ARBA00004141"/>
    </source>
</evidence>
<name>A0A5B0PH01_PUCGR</name>
<evidence type="ECO:0000256" key="5">
    <source>
        <dbReference type="ARBA" id="ARBA00023136"/>
    </source>
</evidence>
<dbReference type="PANTHER" id="PTHR11266:SF17">
    <property type="entry name" value="PROTEIN MPV17"/>
    <property type="match status" value="1"/>
</dbReference>
<sequence>MRSHNISSTKNHGRTITNKTLNRITYPTSKLKTVLCRVGIDMALFTSFATCYFFTCMGFLEGRTWHEIKARIERNYSTVVWTNIGIFGPAQIINMRSVDRQTYHARIKYGPSNTHTPTPPIFSPQKLENSLVPVYGRPPFLNLVSLGYNCFLATVNNNTPSVIPTVSAEKLVIANTT</sequence>
<comment type="subcellular location">
    <subcellularLocation>
        <location evidence="1">Membrane</location>
        <topology evidence="1">Multi-pass membrane protein</topology>
    </subcellularLocation>
</comment>
<comment type="similarity">
    <text evidence="2 6">Belongs to the peroxisomal membrane protein PXMP2/4 family.</text>
</comment>
<evidence type="ECO:0000256" key="2">
    <source>
        <dbReference type="ARBA" id="ARBA00006824"/>
    </source>
</evidence>
<comment type="caution">
    <text evidence="7">The sequence shown here is derived from an EMBL/GenBank/DDBJ whole genome shotgun (WGS) entry which is preliminary data.</text>
</comment>
<gene>
    <name evidence="7" type="primary">MPV17_2</name>
    <name evidence="7" type="ORF">PGTUg99_005642</name>
</gene>
<dbReference type="GO" id="GO:0016020">
    <property type="term" value="C:membrane"/>
    <property type="evidence" value="ECO:0007669"/>
    <property type="project" value="UniProtKB-SubCell"/>
</dbReference>
<evidence type="ECO:0000313" key="8">
    <source>
        <dbReference type="Proteomes" id="UP000325313"/>
    </source>
</evidence>
<proteinExistence type="inferred from homology"/>
<keyword evidence="5" id="KW-0472">Membrane</keyword>
<accession>A0A5B0PH01</accession>
<protein>
    <submittedName>
        <fullName evidence="7">MpV17 mitochondrial inner membrane protein</fullName>
    </submittedName>
</protein>
<dbReference type="Pfam" id="PF04117">
    <property type="entry name" value="Mpv17_PMP22"/>
    <property type="match status" value="1"/>
</dbReference>
<organism evidence="7 8">
    <name type="scientific">Puccinia graminis f. sp. tritici</name>
    <dbReference type="NCBI Taxonomy" id="56615"/>
    <lineage>
        <taxon>Eukaryota</taxon>
        <taxon>Fungi</taxon>
        <taxon>Dikarya</taxon>
        <taxon>Basidiomycota</taxon>
        <taxon>Pucciniomycotina</taxon>
        <taxon>Pucciniomycetes</taxon>
        <taxon>Pucciniales</taxon>
        <taxon>Pucciniaceae</taxon>
        <taxon>Puccinia</taxon>
    </lineage>
</organism>
<dbReference type="Proteomes" id="UP000325313">
    <property type="component" value="Unassembled WGS sequence"/>
</dbReference>
<evidence type="ECO:0000313" key="7">
    <source>
        <dbReference type="EMBL" id="KAA1100276.1"/>
    </source>
</evidence>
<evidence type="ECO:0000256" key="6">
    <source>
        <dbReference type="RuleBase" id="RU363053"/>
    </source>
</evidence>
<dbReference type="PANTHER" id="PTHR11266">
    <property type="entry name" value="PEROXISOMAL MEMBRANE PROTEIN 2, PXMP2 MPV17"/>
    <property type="match status" value="1"/>
</dbReference>
<dbReference type="EMBL" id="VDEP01000341">
    <property type="protein sequence ID" value="KAA1100276.1"/>
    <property type="molecule type" value="Genomic_DNA"/>
</dbReference>
<keyword evidence="4" id="KW-1133">Transmembrane helix</keyword>
<dbReference type="GO" id="GO:0005739">
    <property type="term" value="C:mitochondrion"/>
    <property type="evidence" value="ECO:0007669"/>
    <property type="project" value="TreeGrafter"/>
</dbReference>
<dbReference type="InterPro" id="IPR007248">
    <property type="entry name" value="Mpv17_PMP22"/>
</dbReference>
<evidence type="ECO:0000256" key="3">
    <source>
        <dbReference type="ARBA" id="ARBA00022692"/>
    </source>
</evidence>
<keyword evidence="3" id="KW-0812">Transmembrane</keyword>
<dbReference type="AlphaFoldDB" id="A0A5B0PH01"/>
<reference evidence="7 8" key="1">
    <citation type="submission" date="2019-05" db="EMBL/GenBank/DDBJ databases">
        <title>Emergence of the Ug99 lineage of the wheat stem rust pathogen through somatic hybridization.</title>
        <authorList>
            <person name="Li F."/>
            <person name="Upadhyaya N.M."/>
            <person name="Sperschneider J."/>
            <person name="Matny O."/>
            <person name="Nguyen-Phuc H."/>
            <person name="Mago R."/>
            <person name="Raley C."/>
            <person name="Miller M.E."/>
            <person name="Silverstein K.A.T."/>
            <person name="Henningsen E."/>
            <person name="Hirsch C.D."/>
            <person name="Visser B."/>
            <person name="Pretorius Z.A."/>
            <person name="Steffenson B.J."/>
            <person name="Schwessinger B."/>
            <person name="Dodds P.N."/>
            <person name="Figueroa M."/>
        </authorList>
    </citation>
    <scope>NUCLEOTIDE SEQUENCE [LARGE SCALE GENOMIC DNA]</scope>
    <source>
        <strain evidence="7 8">Ug99</strain>
    </source>
</reference>
<evidence type="ECO:0000256" key="4">
    <source>
        <dbReference type="ARBA" id="ARBA00022989"/>
    </source>
</evidence>